<feature type="transmembrane region" description="Helical" evidence="8">
    <location>
        <begin position="45"/>
        <end position="64"/>
    </location>
</feature>
<dbReference type="GO" id="GO:0009847">
    <property type="term" value="P:spore germination"/>
    <property type="evidence" value="ECO:0007669"/>
    <property type="project" value="InterPro"/>
</dbReference>
<comment type="similarity">
    <text evidence="2">Belongs to the amino acid-polyamine-organocation (APC) superfamily. Spore germination protein (SGP) (TC 2.A.3.9) family.</text>
</comment>
<dbReference type="InterPro" id="IPR004761">
    <property type="entry name" value="Spore_GerAB"/>
</dbReference>
<dbReference type="PANTHER" id="PTHR34975">
    <property type="entry name" value="SPORE GERMINATION PROTEIN A2"/>
    <property type="match status" value="1"/>
</dbReference>
<reference evidence="9 10" key="1">
    <citation type="submission" date="2016-08" db="EMBL/GenBank/DDBJ databases">
        <authorList>
            <person name="Loux V."/>
            <person name="Rue O."/>
        </authorList>
    </citation>
    <scope>NUCLEOTIDE SEQUENCE [LARGE SCALE GENOMIC DNA]</scope>
    <source>
        <strain evidence="9 10">AFSSA_08CEB44bac</strain>
    </source>
</reference>
<evidence type="ECO:0000256" key="3">
    <source>
        <dbReference type="ARBA" id="ARBA00022448"/>
    </source>
</evidence>
<feature type="transmembrane region" description="Helical" evidence="8">
    <location>
        <begin position="270"/>
        <end position="289"/>
    </location>
</feature>
<dbReference type="AlphaFoldDB" id="A0AAX2CCY8"/>
<dbReference type="GO" id="GO:0016020">
    <property type="term" value="C:membrane"/>
    <property type="evidence" value="ECO:0007669"/>
    <property type="project" value="UniProtKB-SubCell"/>
</dbReference>
<keyword evidence="3" id="KW-0813">Transport</keyword>
<comment type="subcellular location">
    <subcellularLocation>
        <location evidence="1">Membrane</location>
        <topology evidence="1">Multi-pass membrane protein</topology>
    </subcellularLocation>
</comment>
<evidence type="ECO:0000313" key="10">
    <source>
        <dbReference type="Proteomes" id="UP000242164"/>
    </source>
</evidence>
<feature type="transmembrane region" description="Helical" evidence="8">
    <location>
        <begin position="84"/>
        <end position="109"/>
    </location>
</feature>
<feature type="transmembrane region" description="Helical" evidence="8">
    <location>
        <begin position="221"/>
        <end position="241"/>
    </location>
</feature>
<evidence type="ECO:0000256" key="4">
    <source>
        <dbReference type="ARBA" id="ARBA00022544"/>
    </source>
</evidence>
<gene>
    <name evidence="9" type="ORF">BCB44BAC_00718</name>
</gene>
<feature type="transmembrane region" description="Helical" evidence="8">
    <location>
        <begin position="301"/>
        <end position="321"/>
    </location>
</feature>
<comment type="caution">
    <text evidence="9">The sequence shown here is derived from an EMBL/GenBank/DDBJ whole genome shotgun (WGS) entry which is preliminary data.</text>
</comment>
<name>A0AAX2CCY8_9BACI</name>
<proteinExistence type="inferred from homology"/>
<keyword evidence="7 8" id="KW-0472">Membrane</keyword>
<evidence type="ECO:0000256" key="5">
    <source>
        <dbReference type="ARBA" id="ARBA00022692"/>
    </source>
</evidence>
<evidence type="ECO:0000313" key="9">
    <source>
        <dbReference type="EMBL" id="SCL85299.1"/>
    </source>
</evidence>
<dbReference type="Pfam" id="PF03845">
    <property type="entry name" value="Spore_permease"/>
    <property type="match status" value="1"/>
</dbReference>
<dbReference type="NCBIfam" id="TIGR00912">
    <property type="entry name" value="2A0309"/>
    <property type="match status" value="1"/>
</dbReference>
<dbReference type="Proteomes" id="UP000242164">
    <property type="component" value="Unassembled WGS sequence"/>
</dbReference>
<feature type="transmembrane region" description="Helical" evidence="8">
    <location>
        <begin position="333"/>
        <end position="355"/>
    </location>
</feature>
<evidence type="ECO:0000256" key="8">
    <source>
        <dbReference type="SAM" id="Phobius"/>
    </source>
</evidence>
<sequence length="366" mass="42486">MNTKSTEKTKTVSPYFIFFLLHSLQIGVGILGYQRIIIKHSGHDAWIAIIIAGVATHIVLFCMLKMLEKDGDLVQIHTTCFGKWIGSFLTLCFTFYFLLFCLTVLRTYIEVIQVWVFPTIKGWTLTLLFLLVTYYALKGGFRSVTGICFWGIILPIFVVLFLVFPLQYAHVRNILPIFIHSPIEILKSVKDSSLEFLGFEAVLIFYPFIEKGKSLKKWAHGGILFTTIVYVVLAVVSIMYFSEGLLNHTIWPTLTMLKIIKVPFIQRFEYIIIFIWLLIILPNLCLTIWSACRSVKRSFHISFNITLPFFIIIIFIASLFFTNRESINTLNNILSETGMYIVYTYIPLLSIWHSIRWRWQKKKTSP</sequence>
<evidence type="ECO:0000256" key="1">
    <source>
        <dbReference type="ARBA" id="ARBA00004141"/>
    </source>
</evidence>
<dbReference type="Gene3D" id="1.20.1740.10">
    <property type="entry name" value="Amino acid/polyamine transporter I"/>
    <property type="match status" value="1"/>
</dbReference>
<dbReference type="RefSeq" id="WP_087097786.1">
    <property type="nucleotide sequence ID" value="NZ_CP066179.1"/>
</dbReference>
<keyword evidence="6 8" id="KW-1133">Transmembrane helix</keyword>
<evidence type="ECO:0000256" key="6">
    <source>
        <dbReference type="ARBA" id="ARBA00022989"/>
    </source>
</evidence>
<dbReference type="PANTHER" id="PTHR34975:SF2">
    <property type="entry name" value="SPORE GERMINATION PROTEIN A2"/>
    <property type="match status" value="1"/>
</dbReference>
<feature type="transmembrane region" description="Helical" evidence="8">
    <location>
        <begin position="144"/>
        <end position="166"/>
    </location>
</feature>
<protein>
    <submittedName>
        <fullName evidence="9">Spore germination protein</fullName>
    </submittedName>
</protein>
<organism evidence="9 10">
    <name type="scientific">Bacillus cytotoxicus</name>
    <dbReference type="NCBI Taxonomy" id="580165"/>
    <lineage>
        <taxon>Bacteria</taxon>
        <taxon>Bacillati</taxon>
        <taxon>Bacillota</taxon>
        <taxon>Bacilli</taxon>
        <taxon>Bacillales</taxon>
        <taxon>Bacillaceae</taxon>
        <taxon>Bacillus</taxon>
        <taxon>Bacillus cereus group</taxon>
    </lineage>
</organism>
<feature type="transmembrane region" description="Helical" evidence="8">
    <location>
        <begin position="115"/>
        <end position="137"/>
    </location>
</feature>
<keyword evidence="4" id="KW-0309">Germination</keyword>
<accession>A0AAX2CCY8</accession>
<evidence type="ECO:0000256" key="7">
    <source>
        <dbReference type="ARBA" id="ARBA00023136"/>
    </source>
</evidence>
<dbReference type="EMBL" id="FMIK01000017">
    <property type="protein sequence ID" value="SCL85299.1"/>
    <property type="molecule type" value="Genomic_DNA"/>
</dbReference>
<keyword evidence="5 8" id="KW-0812">Transmembrane</keyword>
<evidence type="ECO:0000256" key="2">
    <source>
        <dbReference type="ARBA" id="ARBA00007998"/>
    </source>
</evidence>
<feature type="transmembrane region" description="Helical" evidence="8">
    <location>
        <begin position="12"/>
        <end position="33"/>
    </location>
</feature>